<comment type="catalytic activity">
    <reaction evidence="7">
        <text>tRNA(Asx) + L-aspartate + ATP = L-aspartyl-tRNA(Asx) + AMP + diphosphate</text>
        <dbReference type="Rhea" id="RHEA:18349"/>
        <dbReference type="Rhea" id="RHEA-COMP:9710"/>
        <dbReference type="Rhea" id="RHEA-COMP:9711"/>
        <dbReference type="ChEBI" id="CHEBI:29991"/>
        <dbReference type="ChEBI" id="CHEBI:30616"/>
        <dbReference type="ChEBI" id="CHEBI:33019"/>
        <dbReference type="ChEBI" id="CHEBI:78442"/>
        <dbReference type="ChEBI" id="CHEBI:78516"/>
        <dbReference type="ChEBI" id="CHEBI:456215"/>
        <dbReference type="EC" id="6.1.1.23"/>
    </reaction>
</comment>
<evidence type="ECO:0000256" key="1">
    <source>
        <dbReference type="ARBA" id="ARBA00006303"/>
    </source>
</evidence>
<evidence type="ECO:0000256" key="2">
    <source>
        <dbReference type="ARBA" id="ARBA00022598"/>
    </source>
</evidence>
<feature type="binding site" evidence="7">
    <location>
        <position position="458"/>
    </location>
    <ligand>
        <name>L-aspartate</name>
        <dbReference type="ChEBI" id="CHEBI:29991"/>
    </ligand>
</feature>
<dbReference type="InterPro" id="IPR047090">
    <property type="entry name" value="AspRS_core"/>
</dbReference>
<feature type="binding site" evidence="7">
    <location>
        <begin position="221"/>
        <end position="223"/>
    </location>
    <ligand>
        <name>ATP</name>
        <dbReference type="ChEBI" id="CHEBI:30616"/>
    </ligand>
</feature>
<feature type="binding site" evidence="7">
    <location>
        <position position="175"/>
    </location>
    <ligand>
        <name>L-aspartate</name>
        <dbReference type="ChEBI" id="CHEBI:29991"/>
    </ligand>
</feature>
<evidence type="ECO:0000256" key="3">
    <source>
        <dbReference type="ARBA" id="ARBA00022741"/>
    </source>
</evidence>
<dbReference type="InterPro" id="IPR012340">
    <property type="entry name" value="NA-bd_OB-fold"/>
</dbReference>
<dbReference type="InterPro" id="IPR002312">
    <property type="entry name" value="Asp/Asn-tRNA-synth_IIb"/>
</dbReference>
<evidence type="ECO:0000259" key="8">
    <source>
        <dbReference type="PROSITE" id="PS50862"/>
    </source>
</evidence>
<comment type="subcellular location">
    <subcellularLocation>
        <location evidence="7">Cytoplasm</location>
    </subcellularLocation>
</comment>
<comment type="subunit">
    <text evidence="7">Homodimer.</text>
</comment>
<dbReference type="Pfam" id="PF00152">
    <property type="entry name" value="tRNA-synt_2"/>
    <property type="match status" value="1"/>
</dbReference>
<dbReference type="Gene3D" id="3.30.1360.30">
    <property type="entry name" value="GAD-like domain"/>
    <property type="match status" value="1"/>
</dbReference>
<organism evidence="9 10">
    <name type="scientific">Massilia hydrophila</name>
    <dbReference type="NCBI Taxonomy" id="3044279"/>
    <lineage>
        <taxon>Bacteria</taxon>
        <taxon>Pseudomonadati</taxon>
        <taxon>Pseudomonadota</taxon>
        <taxon>Betaproteobacteria</taxon>
        <taxon>Burkholderiales</taxon>
        <taxon>Oxalobacteraceae</taxon>
        <taxon>Telluria group</taxon>
        <taxon>Massilia</taxon>
    </lineage>
</organism>
<dbReference type="InterPro" id="IPR004365">
    <property type="entry name" value="NA-bd_OB_tRNA"/>
</dbReference>
<dbReference type="Proteomes" id="UP001198602">
    <property type="component" value="Unassembled WGS sequence"/>
</dbReference>
<feature type="binding site" evidence="7">
    <location>
        <position position="230"/>
    </location>
    <ligand>
        <name>ATP</name>
        <dbReference type="ChEBI" id="CHEBI:30616"/>
    </ligand>
</feature>
<evidence type="ECO:0000313" key="9">
    <source>
        <dbReference type="EMBL" id="MCA1858169.1"/>
    </source>
</evidence>
<accession>A0ABS7YI20</accession>
<feature type="binding site" evidence="7">
    <location>
        <position position="221"/>
    </location>
    <ligand>
        <name>L-aspartate</name>
        <dbReference type="ChEBI" id="CHEBI:29991"/>
    </ligand>
</feature>
<dbReference type="HAMAP" id="MF_00044">
    <property type="entry name" value="Asp_tRNA_synth_type1"/>
    <property type="match status" value="1"/>
</dbReference>
<dbReference type="CDD" id="cd04317">
    <property type="entry name" value="EcAspRS_like_N"/>
    <property type="match status" value="1"/>
</dbReference>
<keyword evidence="2 7" id="KW-0436">Ligase</keyword>
<protein>
    <recommendedName>
        <fullName evidence="7">Aspartate--tRNA(Asp/Asn) ligase</fullName>
        <ecNumber evidence="7">6.1.1.23</ecNumber>
    </recommendedName>
    <alternativeName>
        <fullName evidence="7">Aspartyl-tRNA synthetase</fullName>
        <shortName evidence="7">AspRS</shortName>
    </alternativeName>
    <alternativeName>
        <fullName evidence="7">Non-discriminating aspartyl-tRNA synthetase</fullName>
        <shortName evidence="7">ND-AspRS</shortName>
    </alternativeName>
</protein>
<evidence type="ECO:0000256" key="4">
    <source>
        <dbReference type="ARBA" id="ARBA00022840"/>
    </source>
</evidence>
<keyword evidence="4 7" id="KW-0067">ATP-binding</keyword>
<feature type="domain" description="Aminoacyl-transfer RNA synthetases class-II family profile" evidence="8">
    <location>
        <begin position="142"/>
        <end position="565"/>
    </location>
</feature>
<gene>
    <name evidence="7 9" type="primary">aspS</name>
    <name evidence="9" type="ORF">LE190_19865</name>
</gene>
<dbReference type="Pfam" id="PF02938">
    <property type="entry name" value="GAD"/>
    <property type="match status" value="1"/>
</dbReference>
<dbReference type="PANTHER" id="PTHR22594">
    <property type="entry name" value="ASPARTYL/LYSYL-TRNA SYNTHETASE"/>
    <property type="match status" value="1"/>
</dbReference>
<dbReference type="Gene3D" id="3.30.930.10">
    <property type="entry name" value="Bira Bifunctional Protein, Domain 2"/>
    <property type="match status" value="1"/>
</dbReference>
<keyword evidence="6 7" id="KW-0030">Aminoacyl-tRNA synthetase</keyword>
<dbReference type="InterPro" id="IPR004524">
    <property type="entry name" value="Asp-tRNA-ligase_1"/>
</dbReference>
<dbReference type="NCBIfam" id="TIGR00459">
    <property type="entry name" value="aspS_bact"/>
    <property type="match status" value="1"/>
</dbReference>
<comment type="similarity">
    <text evidence="1 7">Belongs to the class-II aminoacyl-tRNA synthetase family. Type 1 subfamily.</text>
</comment>
<dbReference type="Gene3D" id="2.40.50.140">
    <property type="entry name" value="Nucleic acid-binding proteins"/>
    <property type="match status" value="1"/>
</dbReference>
<feature type="binding site" evidence="7">
    <location>
        <begin position="544"/>
        <end position="547"/>
    </location>
    <ligand>
        <name>ATP</name>
        <dbReference type="ChEBI" id="CHEBI:30616"/>
    </ligand>
</feature>
<sequence>MTSMRTNYCGLVTEELLGQTVSLCGWVHRRRDHGGVIFIDLRDREGLVQVVCHPDNAEVFKAAEHVRNEFCLRITGLVANRLEGTANANLKSGKIEINATALEVLNASVPVPFQLDDDNLSETTRLTHRVLDLRRNQMQHNLRLRYKVSMEVRKYLDNLGFIDIETPMLTKSTPEGARDYLVPSRVNPGNFFALPQSPQLFKQLLMVANFDRYYQITKCFRDEDLRADRQPEFTQIDCETSFLTEQEIRDLFEDMMRVVFKNAAGIDLPNPFPVMDFATAMGSYGSDKPDMRVKLQFTELTELMKSVEFKVFNSAANMAGGRVVGLRVPQGASMPRSEIDAYTQFVAIYGAKGLAYIKVNEKAKGRDGLQSPIVKNISDDVLTQILELTKAEDGDLIFFGADKAKVVNDAIGALRVKIGHSEFGKKAGLFDDVWAPLWVIDFPMFEYDEDGDRWNATHHPFTAPKDGHEDMLETNPGACVAKAYDMVLNGWELGGGSIRIHREEVQSKVFRALKIDAEEAQLKFGFLLDALQYGAPPHGGLAFGLDRLITLMTGSESIRDVIAFPKTQRAQDLLTNAPSEVDEKQLKELHIRLRNEPKVA</sequence>
<dbReference type="InterPro" id="IPR004115">
    <property type="entry name" value="GAD-like_sf"/>
</dbReference>
<feature type="site" description="Important for tRNA non-discrimination" evidence="7">
    <location>
        <position position="33"/>
    </location>
</feature>
<feature type="binding site" evidence="7">
    <location>
        <position position="499"/>
    </location>
    <ligand>
        <name>L-aspartate</name>
        <dbReference type="ChEBI" id="CHEBI:29991"/>
    </ligand>
</feature>
<feature type="region of interest" description="Aspartate" evidence="7">
    <location>
        <begin position="199"/>
        <end position="202"/>
    </location>
</feature>
<dbReference type="SUPFAM" id="SSF55681">
    <property type="entry name" value="Class II aaRS and biotin synthetases"/>
    <property type="match status" value="1"/>
</dbReference>
<dbReference type="PANTHER" id="PTHR22594:SF5">
    <property type="entry name" value="ASPARTATE--TRNA LIGASE, MITOCHONDRIAL"/>
    <property type="match status" value="1"/>
</dbReference>
<keyword evidence="5 7" id="KW-0648">Protein biosynthesis</keyword>
<name>A0ABS7YI20_9BURK</name>
<evidence type="ECO:0000256" key="7">
    <source>
        <dbReference type="HAMAP-Rule" id="MF_00044"/>
    </source>
</evidence>
<feature type="site" description="Important for tRNA non-discrimination" evidence="7">
    <location>
        <position position="84"/>
    </location>
</feature>
<dbReference type="RefSeq" id="WP_225240334.1">
    <property type="nucleotide sequence ID" value="NZ_JAHYBX010000012.1"/>
</dbReference>
<evidence type="ECO:0000256" key="6">
    <source>
        <dbReference type="ARBA" id="ARBA00023146"/>
    </source>
</evidence>
<dbReference type="EC" id="6.1.1.23" evidence="7"/>
<dbReference type="SUPFAM" id="SSF55261">
    <property type="entry name" value="GAD domain-like"/>
    <property type="match status" value="1"/>
</dbReference>
<dbReference type="Pfam" id="PF01336">
    <property type="entry name" value="tRNA_anti-codon"/>
    <property type="match status" value="1"/>
</dbReference>
<dbReference type="InterPro" id="IPR006195">
    <property type="entry name" value="aa-tRNA-synth_II"/>
</dbReference>
<keyword evidence="3 7" id="KW-0547">Nucleotide-binding</keyword>
<keyword evidence="7" id="KW-0963">Cytoplasm</keyword>
<dbReference type="CDD" id="cd00777">
    <property type="entry name" value="AspRS_core"/>
    <property type="match status" value="1"/>
</dbReference>
<feature type="binding site" evidence="7">
    <location>
        <position position="492"/>
    </location>
    <ligand>
        <name>ATP</name>
        <dbReference type="ChEBI" id="CHEBI:30616"/>
    </ligand>
</feature>
<comment type="caution">
    <text evidence="9">The sequence shown here is derived from an EMBL/GenBank/DDBJ whole genome shotgun (WGS) entry which is preliminary data.</text>
</comment>
<evidence type="ECO:0000256" key="5">
    <source>
        <dbReference type="ARBA" id="ARBA00022917"/>
    </source>
</evidence>
<dbReference type="GO" id="GO:0004815">
    <property type="term" value="F:aspartate-tRNA ligase activity"/>
    <property type="evidence" value="ECO:0007669"/>
    <property type="project" value="UniProtKB-EC"/>
</dbReference>
<dbReference type="SUPFAM" id="SSF50249">
    <property type="entry name" value="Nucleic acid-binding proteins"/>
    <property type="match status" value="1"/>
</dbReference>
<dbReference type="InterPro" id="IPR004364">
    <property type="entry name" value="Aa-tRNA-synt_II"/>
</dbReference>
<dbReference type="PRINTS" id="PR01042">
    <property type="entry name" value="TRNASYNTHASP"/>
</dbReference>
<dbReference type="InterPro" id="IPR047089">
    <property type="entry name" value="Asp-tRNA-ligase_1_N"/>
</dbReference>
<dbReference type="InterPro" id="IPR029351">
    <property type="entry name" value="GAD_dom"/>
</dbReference>
<dbReference type="PROSITE" id="PS50862">
    <property type="entry name" value="AA_TRNA_LIGASE_II"/>
    <property type="match status" value="1"/>
</dbReference>
<reference evidence="9 10" key="1">
    <citation type="submission" date="2021-07" db="EMBL/GenBank/DDBJ databases">
        <title>Characterization of Violacein-producing bacteria and related species.</title>
        <authorList>
            <person name="Wilson H.S."/>
            <person name="De Leon M.E."/>
        </authorList>
    </citation>
    <scope>NUCLEOTIDE SEQUENCE [LARGE SCALE GENOMIC DNA]</scope>
    <source>
        <strain evidence="9 10">HSC-2F05</strain>
    </source>
</reference>
<proteinExistence type="inferred from homology"/>
<comment type="function">
    <text evidence="7">Aspartyl-tRNA synthetase with relaxed tRNA specificity since it is able to aspartylate not only its cognate tRNA(Asp) but also tRNA(Asn). Reaction proceeds in two steps: L-aspartate is first activated by ATP to form Asp-AMP and then transferred to the acceptor end of tRNA(Asp/Asn).</text>
</comment>
<evidence type="ECO:0000313" key="10">
    <source>
        <dbReference type="Proteomes" id="UP001198602"/>
    </source>
</evidence>
<keyword evidence="10" id="KW-1185">Reference proteome</keyword>
<dbReference type="EMBL" id="JAHYBX010000012">
    <property type="protein sequence ID" value="MCA1858169.1"/>
    <property type="molecule type" value="Genomic_DNA"/>
</dbReference>
<dbReference type="NCBIfam" id="NF001750">
    <property type="entry name" value="PRK00476.1"/>
    <property type="match status" value="1"/>
</dbReference>
<dbReference type="InterPro" id="IPR045864">
    <property type="entry name" value="aa-tRNA-synth_II/BPL/LPL"/>
</dbReference>